<dbReference type="OrthoDB" id="6418867at2759"/>
<keyword evidence="3" id="KW-1185">Reference proteome</keyword>
<organism evidence="2 3">
    <name type="scientific">Araneus ventricosus</name>
    <name type="common">Orbweaver spider</name>
    <name type="synonym">Epeira ventricosa</name>
    <dbReference type="NCBI Taxonomy" id="182803"/>
    <lineage>
        <taxon>Eukaryota</taxon>
        <taxon>Metazoa</taxon>
        <taxon>Ecdysozoa</taxon>
        <taxon>Arthropoda</taxon>
        <taxon>Chelicerata</taxon>
        <taxon>Arachnida</taxon>
        <taxon>Araneae</taxon>
        <taxon>Araneomorphae</taxon>
        <taxon>Entelegynae</taxon>
        <taxon>Araneoidea</taxon>
        <taxon>Araneidae</taxon>
        <taxon>Araneus</taxon>
    </lineage>
</organism>
<evidence type="ECO:0000313" key="3">
    <source>
        <dbReference type="Proteomes" id="UP000499080"/>
    </source>
</evidence>
<feature type="domain" description="SOCS box" evidence="1">
    <location>
        <begin position="52"/>
        <end position="90"/>
    </location>
</feature>
<dbReference type="AlphaFoldDB" id="A0A4Y2B6F5"/>
<reference evidence="2 3" key="1">
    <citation type="journal article" date="2019" name="Sci. Rep.">
        <title>Orb-weaving spider Araneus ventricosus genome elucidates the spidroin gene catalogue.</title>
        <authorList>
            <person name="Kono N."/>
            <person name="Nakamura H."/>
            <person name="Ohtoshi R."/>
            <person name="Moran D.A.P."/>
            <person name="Shinohara A."/>
            <person name="Yoshida Y."/>
            <person name="Fujiwara M."/>
            <person name="Mori M."/>
            <person name="Tomita M."/>
            <person name="Arakawa K."/>
        </authorList>
    </citation>
    <scope>NUCLEOTIDE SEQUENCE [LARGE SCALE GENOMIC DNA]</scope>
</reference>
<accession>A0A4Y2B6F5</accession>
<evidence type="ECO:0000259" key="1">
    <source>
        <dbReference type="Pfam" id="PF07525"/>
    </source>
</evidence>
<proteinExistence type="predicted"/>
<evidence type="ECO:0000313" key="2">
    <source>
        <dbReference type="EMBL" id="GBL87588.1"/>
    </source>
</evidence>
<sequence>MHVLHLLWRSIPDTVISRQEMDSSLKKFTGTGEDIFKICETAVWWEKEHLPGPRSLKHLSRCSVRGQLAKNFQMPYNKLDLDIPRSLIAYTNLDE</sequence>
<gene>
    <name evidence="2" type="ORF">AVEN_165191_1</name>
</gene>
<protein>
    <recommendedName>
        <fullName evidence="1">SOCS box domain-containing protein</fullName>
    </recommendedName>
</protein>
<dbReference type="EMBL" id="BGPR01000054">
    <property type="protein sequence ID" value="GBL87588.1"/>
    <property type="molecule type" value="Genomic_DNA"/>
</dbReference>
<dbReference type="Proteomes" id="UP000499080">
    <property type="component" value="Unassembled WGS sequence"/>
</dbReference>
<dbReference type="Pfam" id="PF07525">
    <property type="entry name" value="SOCS_box"/>
    <property type="match status" value="1"/>
</dbReference>
<comment type="caution">
    <text evidence="2">The sequence shown here is derived from an EMBL/GenBank/DDBJ whole genome shotgun (WGS) entry which is preliminary data.</text>
</comment>
<dbReference type="InterPro" id="IPR001496">
    <property type="entry name" value="SOCS_box"/>
</dbReference>
<name>A0A4Y2B6F5_ARAVE</name>